<comment type="catalytic activity">
    <reaction evidence="8">
        <text>fluoride(in) = fluoride(out)</text>
        <dbReference type="Rhea" id="RHEA:76159"/>
        <dbReference type="ChEBI" id="CHEBI:17051"/>
    </reaction>
    <physiologicalReaction direction="left-to-right" evidence="8">
        <dbReference type="Rhea" id="RHEA:76160"/>
    </physiologicalReaction>
</comment>
<feature type="transmembrane region" description="Helical" evidence="9">
    <location>
        <begin position="410"/>
        <end position="428"/>
    </location>
</feature>
<evidence type="ECO:0000313" key="10">
    <source>
        <dbReference type="EMBL" id="OAY67034.1"/>
    </source>
</evidence>
<evidence type="ECO:0000256" key="7">
    <source>
        <dbReference type="ARBA" id="ARBA00035120"/>
    </source>
</evidence>
<comment type="subcellular location">
    <subcellularLocation>
        <location evidence="2">Cell membrane</location>
        <topology evidence="2">Multi-pass membrane protein</topology>
    </subcellularLocation>
</comment>
<evidence type="ECO:0000256" key="1">
    <source>
        <dbReference type="ARBA" id="ARBA00002598"/>
    </source>
</evidence>
<dbReference type="GO" id="GO:0005886">
    <property type="term" value="C:plasma membrane"/>
    <property type="evidence" value="ECO:0007669"/>
    <property type="project" value="UniProtKB-SubCell"/>
</dbReference>
<proteinExistence type="inferred from homology"/>
<evidence type="ECO:0000313" key="11">
    <source>
        <dbReference type="Proteomes" id="UP000092600"/>
    </source>
</evidence>
<evidence type="ECO:0000256" key="3">
    <source>
        <dbReference type="ARBA" id="ARBA00022475"/>
    </source>
</evidence>
<evidence type="ECO:0000256" key="9">
    <source>
        <dbReference type="SAM" id="Phobius"/>
    </source>
</evidence>
<protein>
    <submittedName>
        <fullName evidence="10">UPF0695 membrane protein</fullName>
    </submittedName>
</protein>
<evidence type="ECO:0000256" key="4">
    <source>
        <dbReference type="ARBA" id="ARBA00022692"/>
    </source>
</evidence>
<keyword evidence="5 9" id="KW-1133">Transmembrane helix</keyword>
<dbReference type="PANTHER" id="PTHR28259:SF1">
    <property type="entry name" value="FLUORIDE EXPORT PROTEIN 1-RELATED"/>
    <property type="match status" value="1"/>
</dbReference>
<keyword evidence="4 9" id="KW-0812">Transmembrane</keyword>
<feature type="transmembrane region" description="Helical" evidence="9">
    <location>
        <begin position="316"/>
        <end position="339"/>
    </location>
</feature>
<comment type="similarity">
    <text evidence="7">Belongs to the fluoride channel Fluc/FEX (TC 1.A.43) family.</text>
</comment>
<evidence type="ECO:0000256" key="6">
    <source>
        <dbReference type="ARBA" id="ARBA00023136"/>
    </source>
</evidence>
<accession>A0A199UQK3</accession>
<feature type="transmembrane region" description="Helical" evidence="9">
    <location>
        <begin position="286"/>
        <end position="304"/>
    </location>
</feature>
<keyword evidence="6 9" id="KW-0472">Membrane</keyword>
<sequence>MDPHHTIEGVDDLSCLKSLSISLQFDSLTMRDYARSLSMEGRAQNTGDNTAVRENSLIRTNNSNSSSLRKDSISFPRDTGDRLLNLISLSHEIADEILGNVDSSIVARVGDSGDRLVVKDDEVEDNGSPNFIVGGENKSFEMGVGPVTDDSLVLNHVAKSNDMNYASPISPLTVEIVSSLPNGSTLASVDKNQAVLIKTSSIKGKQYRIFQRLDCCNYMIHLALFGFFGVLTRYSLGKLFGPSDLALTSDDSLLYLDLPANILGCFLIGWFGIVFKTDIRQISDHLVVGLTTGYLGSLTTFSGWNQKMLDLSANGHWLFAFAGVILGMFIVNESITIGVESAEALRKWLLQQFNKSLTNFKSKLEQWRVEMRIQNIAVIILLFLAMLAIWFLFGALAILKLHSLADETVLWWGCTVGPPGVWVRWYLARLNGQGLGEKRYFKWLPIGTLCANVLAASLMAVLAILNKLVNKRRYSILISGVQLGFLGCLSTVSTFVAEVYTMRQSGNKARAFFYTALTFLLSFALGTLIYSVPVWAKHYN</sequence>
<evidence type="ECO:0000256" key="2">
    <source>
        <dbReference type="ARBA" id="ARBA00004651"/>
    </source>
</evidence>
<reference evidence="10 11" key="1">
    <citation type="journal article" date="2016" name="DNA Res.">
        <title>The draft genome of MD-2 pineapple using hybrid error correction of long reads.</title>
        <authorList>
            <person name="Redwan R.M."/>
            <person name="Saidin A."/>
            <person name="Kumar S.V."/>
        </authorList>
    </citation>
    <scope>NUCLEOTIDE SEQUENCE [LARGE SCALE GENOMIC DNA]</scope>
    <source>
        <strain evidence="11">cv. MD2</strain>
        <tissue evidence="10">Leaf</tissue>
    </source>
</reference>
<feature type="transmembrane region" description="Helical" evidence="9">
    <location>
        <begin position="376"/>
        <end position="398"/>
    </location>
</feature>
<feature type="transmembrane region" description="Helical" evidence="9">
    <location>
        <begin position="476"/>
        <end position="500"/>
    </location>
</feature>
<comment type="caution">
    <text evidence="10">The sequence shown here is derived from an EMBL/GenBank/DDBJ whole genome shotgun (WGS) entry which is preliminary data.</text>
</comment>
<feature type="transmembrane region" description="Helical" evidence="9">
    <location>
        <begin position="215"/>
        <end position="234"/>
    </location>
</feature>
<dbReference type="AlphaFoldDB" id="A0A199UQK3"/>
<dbReference type="InterPro" id="IPR003691">
    <property type="entry name" value="FluC"/>
</dbReference>
<evidence type="ECO:0000256" key="5">
    <source>
        <dbReference type="ARBA" id="ARBA00022989"/>
    </source>
</evidence>
<dbReference type="GO" id="GO:1903425">
    <property type="term" value="F:fluoride transmembrane transporter activity"/>
    <property type="evidence" value="ECO:0007669"/>
    <property type="project" value="TreeGrafter"/>
</dbReference>
<dbReference type="EMBL" id="LSRQ01005776">
    <property type="protein sequence ID" value="OAY67034.1"/>
    <property type="molecule type" value="Genomic_DNA"/>
</dbReference>
<comment type="function">
    <text evidence="1">Fluoride channel required for the rapid expulsion of cytoplasmic fluoride.</text>
</comment>
<gene>
    <name evidence="10" type="ORF">ACMD2_22729</name>
</gene>
<dbReference type="Proteomes" id="UP000092600">
    <property type="component" value="Unassembled WGS sequence"/>
</dbReference>
<evidence type="ECO:0000256" key="8">
    <source>
        <dbReference type="ARBA" id="ARBA00035585"/>
    </source>
</evidence>
<feature type="transmembrane region" description="Helical" evidence="9">
    <location>
        <begin position="440"/>
        <end position="464"/>
    </location>
</feature>
<feature type="transmembrane region" description="Helical" evidence="9">
    <location>
        <begin position="254"/>
        <end position="274"/>
    </location>
</feature>
<dbReference type="STRING" id="4615.A0A199UQK3"/>
<name>A0A199UQK3_ANACO</name>
<organism evidence="10 11">
    <name type="scientific">Ananas comosus</name>
    <name type="common">Pineapple</name>
    <name type="synonym">Ananas ananas</name>
    <dbReference type="NCBI Taxonomy" id="4615"/>
    <lineage>
        <taxon>Eukaryota</taxon>
        <taxon>Viridiplantae</taxon>
        <taxon>Streptophyta</taxon>
        <taxon>Embryophyta</taxon>
        <taxon>Tracheophyta</taxon>
        <taxon>Spermatophyta</taxon>
        <taxon>Magnoliopsida</taxon>
        <taxon>Liliopsida</taxon>
        <taxon>Poales</taxon>
        <taxon>Bromeliaceae</taxon>
        <taxon>Bromelioideae</taxon>
        <taxon>Ananas</taxon>
    </lineage>
</organism>
<dbReference type="PANTHER" id="PTHR28259">
    <property type="entry name" value="FLUORIDE EXPORT PROTEIN 1-RELATED"/>
    <property type="match status" value="1"/>
</dbReference>
<dbReference type="Pfam" id="PF02537">
    <property type="entry name" value="CRCB"/>
    <property type="match status" value="2"/>
</dbReference>
<feature type="transmembrane region" description="Helical" evidence="9">
    <location>
        <begin position="512"/>
        <end position="536"/>
    </location>
</feature>
<keyword evidence="3" id="KW-1003">Cell membrane</keyword>